<evidence type="ECO:0000256" key="1">
    <source>
        <dbReference type="SAM" id="MobiDB-lite"/>
    </source>
</evidence>
<feature type="region of interest" description="Disordered" evidence="1">
    <location>
        <begin position="159"/>
        <end position="256"/>
    </location>
</feature>
<dbReference type="GO" id="GO:0000976">
    <property type="term" value="F:transcription cis-regulatory region binding"/>
    <property type="evidence" value="ECO:0007669"/>
    <property type="project" value="TreeGrafter"/>
</dbReference>
<dbReference type="PANTHER" id="PTHR42182">
    <property type="entry name" value="SLL0359 PROTEIN"/>
    <property type="match status" value="1"/>
</dbReference>
<gene>
    <name evidence="2" type="ORF">FLM9_648</name>
</gene>
<name>A0A165B2F8_9SYNE</name>
<evidence type="ECO:0000313" key="3">
    <source>
        <dbReference type="Proteomes" id="UP000182631"/>
    </source>
</evidence>
<dbReference type="GO" id="GO:0032993">
    <property type="term" value="C:protein-DNA complex"/>
    <property type="evidence" value="ECO:0007669"/>
    <property type="project" value="TreeGrafter"/>
</dbReference>
<dbReference type="Pfam" id="PF14250">
    <property type="entry name" value="AbrB-like"/>
    <property type="match status" value="1"/>
</dbReference>
<organism evidence="2 3">
    <name type="scientific">Candidatus Synechococcus spongiarum</name>
    <dbReference type="NCBI Taxonomy" id="431041"/>
    <lineage>
        <taxon>Bacteria</taxon>
        <taxon>Bacillati</taxon>
        <taxon>Cyanobacteriota</taxon>
        <taxon>Cyanophyceae</taxon>
        <taxon>Synechococcales</taxon>
        <taxon>Synechococcaceae</taxon>
        <taxon>Synechococcus</taxon>
    </lineage>
</organism>
<dbReference type="AlphaFoldDB" id="A0A165B2F8"/>
<dbReference type="PANTHER" id="PTHR42182:SF1">
    <property type="entry name" value="SLL0359 PROTEIN"/>
    <property type="match status" value="1"/>
</dbReference>
<reference evidence="3" key="1">
    <citation type="submission" date="2016-02" db="EMBL/GenBank/DDBJ databases">
        <authorList>
            <person name="liu f."/>
        </authorList>
    </citation>
    <scope>NUCLEOTIDE SEQUENCE [LARGE SCALE GENOMIC DNA]</scope>
</reference>
<feature type="compositionally biased region" description="Basic and acidic residues" evidence="1">
    <location>
        <begin position="240"/>
        <end position="256"/>
    </location>
</feature>
<dbReference type="Proteomes" id="UP000182631">
    <property type="component" value="Unassembled WGS sequence"/>
</dbReference>
<keyword evidence="3" id="KW-1185">Reference proteome</keyword>
<evidence type="ECO:0000313" key="2">
    <source>
        <dbReference type="EMBL" id="SAY38726.1"/>
    </source>
</evidence>
<sequence length="256" mass="26758">MLRGSELLSKVKELGSMPKSEVVRACGYVSPRKDGSQRLNYTSFYEALLEAKGMSFGGAGESASRRDSVGRKLSYTAKVHFNGNLLVGKAYTSVLGLKPGDEFDIKLERKGIRLIPKHRSEDMMAGVSVPGEAPEEPSATAPVSSTPVLELETTASVAAQDAPVASPSVPPAPPVAPAPIPTPIPAPPPTPVAAPAAPPAPGRPPIPQSAPVATPAPANLPSAVPQQSSPQTPPVDSWEDSLRKLDQSSRPERWDA</sequence>
<dbReference type="InterPro" id="IPR027360">
    <property type="entry name" value="AbrB-like"/>
</dbReference>
<feature type="region of interest" description="Disordered" evidence="1">
    <location>
        <begin position="127"/>
        <end position="146"/>
    </location>
</feature>
<protein>
    <submittedName>
        <fullName evidence="2">AbrB family transciptional regulator</fullName>
    </submittedName>
</protein>
<proteinExistence type="predicted"/>
<accession>A0A165B2F8</accession>
<feature type="compositionally biased region" description="Pro residues" evidence="1">
    <location>
        <begin position="168"/>
        <end position="208"/>
    </location>
</feature>
<dbReference type="EMBL" id="FITM01000075">
    <property type="protein sequence ID" value="SAY38726.1"/>
    <property type="molecule type" value="Genomic_DNA"/>
</dbReference>
<feature type="compositionally biased region" description="Low complexity" evidence="1">
    <location>
        <begin position="221"/>
        <end position="230"/>
    </location>
</feature>
<dbReference type="GO" id="GO:0001217">
    <property type="term" value="F:DNA-binding transcription repressor activity"/>
    <property type="evidence" value="ECO:0007669"/>
    <property type="project" value="TreeGrafter"/>
</dbReference>